<evidence type="ECO:0000256" key="5">
    <source>
        <dbReference type="ARBA" id="ARBA00023136"/>
    </source>
</evidence>
<dbReference type="GO" id="GO:0005525">
    <property type="term" value="F:GTP binding"/>
    <property type="evidence" value="ECO:0007669"/>
    <property type="project" value="UniProtKB-KW"/>
</dbReference>
<evidence type="ECO:0000256" key="2">
    <source>
        <dbReference type="ARBA" id="ARBA00022741"/>
    </source>
</evidence>
<keyword evidence="3" id="KW-0378">Hydrolase</keyword>
<dbReference type="PANTHER" id="PTHR10465:SF0">
    <property type="entry name" value="SARCALUMENIN"/>
    <property type="match status" value="1"/>
</dbReference>
<dbReference type="SUPFAM" id="SSF52540">
    <property type="entry name" value="P-loop containing nucleoside triphosphate hydrolases"/>
    <property type="match status" value="1"/>
</dbReference>
<dbReference type="AlphaFoldDB" id="A0A239JSQ8"/>
<sequence>MKLDSKFETAEMLEPAAELDLLANGASALRPIADGLDELSQAIDTISDIGDRAISASTRKLQQRLRRAEPSVTMIGQVKSGKTSLVNAMIGSPDLLPADVNPWTSVVTSIHLRSRPLVDSNRAVFRFFEQDEWKRLMQGGGRLGELAGRAGADGDLAKVAAQLDAMRDKSLGRLGDKFELLMGQEHKYGFLDPELVERYVCLGDDFEFDNDTSTSRGRFADITKSADLYMYRPEYPVDLCIRDTPGVNDTFMMREQITVRAIRESRSCVVVLSAHQAMSAVDLALIRLIANIPSRSVVIFVNRIDELSDPGSQATDIAASIRKTIKDHHGPADARIIFGSAYWANHALRGNVGDMDPQSRSALINWAEAETGGMPEDSDGQLSSAQIWELSGLPELFSALSERVSDSVGRDVSDNVARTAFNLVSSLETTERIMVRRENDSNVVPLNRKALPAELDRIEKRSLARIDEEFARLIPEFHERLDRANLGFVDRATGALIKHLETYGELSVWNYDPTGLRILLRTAYQVFVRRSQAVVQKIYDDAAIEIRELYVRGFDVDSAAFSIEPPAVPSVPPPVFLGQTIALDMNAGWWKRWWRSRRGYRAYAKDFGELILSETSSIVQALKNDYGEATRDAAMAPLVEFTRAQRAILEDLSQRSEILPEDLGDYGLGEEAKHKAAALASAKQVLMRHLAPNKTETH</sequence>
<keyword evidence="2" id="KW-0547">Nucleotide-binding</keyword>
<keyword evidence="7" id="KW-1185">Reference proteome</keyword>
<dbReference type="InterPro" id="IPR027417">
    <property type="entry name" value="P-loop_NTPase"/>
</dbReference>
<proteinExistence type="predicted"/>
<dbReference type="GO" id="GO:0016020">
    <property type="term" value="C:membrane"/>
    <property type="evidence" value="ECO:0007669"/>
    <property type="project" value="UniProtKB-SubCell"/>
</dbReference>
<dbReference type="InterPro" id="IPR027094">
    <property type="entry name" value="Mitofusin_fam"/>
</dbReference>
<comment type="subcellular location">
    <subcellularLocation>
        <location evidence="1">Membrane</location>
    </subcellularLocation>
</comment>
<reference evidence="6 7" key="1">
    <citation type="submission" date="2017-06" db="EMBL/GenBank/DDBJ databases">
        <authorList>
            <person name="Kim H.J."/>
            <person name="Triplett B.A."/>
        </authorList>
    </citation>
    <scope>NUCLEOTIDE SEQUENCE [LARGE SCALE GENOMIC DNA]</scope>
    <source>
        <strain evidence="6 7">DSM 29339</strain>
    </source>
</reference>
<dbReference type="EMBL" id="FZOY01000006">
    <property type="protein sequence ID" value="SNT07854.1"/>
    <property type="molecule type" value="Genomic_DNA"/>
</dbReference>
<keyword evidence="5" id="KW-0472">Membrane</keyword>
<dbReference type="RefSeq" id="WP_089233962.1">
    <property type="nucleotide sequence ID" value="NZ_FZOY01000006.1"/>
</dbReference>
<dbReference type="GO" id="GO:0003924">
    <property type="term" value="F:GTPase activity"/>
    <property type="evidence" value="ECO:0007669"/>
    <property type="project" value="InterPro"/>
</dbReference>
<gene>
    <name evidence="6" type="ORF">SAMN05421757_1066</name>
</gene>
<dbReference type="Proteomes" id="UP000198426">
    <property type="component" value="Unassembled WGS sequence"/>
</dbReference>
<dbReference type="Gene3D" id="3.40.50.300">
    <property type="entry name" value="P-loop containing nucleotide triphosphate hydrolases"/>
    <property type="match status" value="2"/>
</dbReference>
<dbReference type="OrthoDB" id="7927795at2"/>
<dbReference type="GO" id="GO:0008053">
    <property type="term" value="P:mitochondrial fusion"/>
    <property type="evidence" value="ECO:0007669"/>
    <property type="project" value="TreeGrafter"/>
</dbReference>
<keyword evidence="4" id="KW-0342">GTP-binding</keyword>
<protein>
    <submittedName>
        <fullName evidence="6">Predicted GTPases</fullName>
    </submittedName>
</protein>
<accession>A0A239JSQ8</accession>
<evidence type="ECO:0000313" key="6">
    <source>
        <dbReference type="EMBL" id="SNT07854.1"/>
    </source>
</evidence>
<evidence type="ECO:0000313" key="7">
    <source>
        <dbReference type="Proteomes" id="UP000198426"/>
    </source>
</evidence>
<dbReference type="PANTHER" id="PTHR10465">
    <property type="entry name" value="TRANSMEMBRANE GTPASE FZO1"/>
    <property type="match status" value="1"/>
</dbReference>
<organism evidence="6 7">
    <name type="scientific">Tropicimonas sediminicola</name>
    <dbReference type="NCBI Taxonomy" id="1031541"/>
    <lineage>
        <taxon>Bacteria</taxon>
        <taxon>Pseudomonadati</taxon>
        <taxon>Pseudomonadota</taxon>
        <taxon>Alphaproteobacteria</taxon>
        <taxon>Rhodobacterales</taxon>
        <taxon>Roseobacteraceae</taxon>
        <taxon>Tropicimonas</taxon>
    </lineage>
</organism>
<name>A0A239JSQ8_9RHOB</name>
<evidence type="ECO:0000256" key="4">
    <source>
        <dbReference type="ARBA" id="ARBA00023134"/>
    </source>
</evidence>
<evidence type="ECO:0000256" key="3">
    <source>
        <dbReference type="ARBA" id="ARBA00022801"/>
    </source>
</evidence>
<evidence type="ECO:0000256" key="1">
    <source>
        <dbReference type="ARBA" id="ARBA00004370"/>
    </source>
</evidence>